<evidence type="ECO:0000256" key="2">
    <source>
        <dbReference type="ARBA" id="ARBA00022519"/>
    </source>
</evidence>
<organism evidence="7 8">
    <name type="scientific">Aromatoleum diolicum</name>
    <dbReference type="NCBI Taxonomy" id="75796"/>
    <lineage>
        <taxon>Bacteria</taxon>
        <taxon>Pseudomonadati</taxon>
        <taxon>Pseudomonadota</taxon>
        <taxon>Betaproteobacteria</taxon>
        <taxon>Rhodocyclales</taxon>
        <taxon>Rhodocyclaceae</taxon>
        <taxon>Aromatoleum</taxon>
    </lineage>
</organism>
<dbReference type="CDD" id="cd07398">
    <property type="entry name" value="MPP_YbbF-LpxH"/>
    <property type="match status" value="1"/>
</dbReference>
<keyword evidence="8" id="KW-1185">Reference proteome</keyword>
<evidence type="ECO:0000256" key="3">
    <source>
        <dbReference type="ARBA" id="ARBA00022723"/>
    </source>
</evidence>
<dbReference type="EMBL" id="WTVQ01000066">
    <property type="protein sequence ID" value="NMG77480.1"/>
    <property type="molecule type" value="Genomic_DNA"/>
</dbReference>
<evidence type="ECO:0000256" key="1">
    <source>
        <dbReference type="ARBA" id="ARBA00022475"/>
    </source>
</evidence>
<dbReference type="InterPro" id="IPR043461">
    <property type="entry name" value="LpxH-like"/>
</dbReference>
<protein>
    <submittedName>
        <fullName evidence="7">UDP-2,3-diacylglucosamine diphosphatase</fullName>
    </submittedName>
</protein>
<name>A0ABX1QIL9_9RHOO</name>
<dbReference type="PANTHER" id="PTHR34990:SF2">
    <property type="entry name" value="BLL8164 PROTEIN"/>
    <property type="match status" value="1"/>
</dbReference>
<dbReference type="InterPro" id="IPR004843">
    <property type="entry name" value="Calcineurin-like_PHP"/>
</dbReference>
<dbReference type="PANTHER" id="PTHR34990">
    <property type="entry name" value="UDP-2,3-DIACYLGLUCOSAMINE HYDROLASE-RELATED"/>
    <property type="match status" value="1"/>
</dbReference>
<dbReference type="Proteomes" id="UP000648984">
    <property type="component" value="Unassembled WGS sequence"/>
</dbReference>
<keyword evidence="5" id="KW-0464">Manganese</keyword>
<reference evidence="7 8" key="1">
    <citation type="submission" date="2019-12" db="EMBL/GenBank/DDBJ databases">
        <title>Comparative genomics gives insights into the taxonomy of the Azoarcus-Aromatoleum group and reveals separate origins of nif in the plant-associated Azoarcus and non-plant-associated Aromatoleum sub-groups.</title>
        <authorList>
            <person name="Lafos M."/>
            <person name="Maluk M."/>
            <person name="Batista M."/>
            <person name="Junghare M."/>
            <person name="Carmona M."/>
            <person name="Faoro H."/>
            <person name="Cruz L.M."/>
            <person name="Battistoni F."/>
            <person name="De Souza E."/>
            <person name="Pedrosa F."/>
            <person name="Chen W.-M."/>
            <person name="Poole P.S."/>
            <person name="Dixon R.A."/>
            <person name="James E.K."/>
        </authorList>
    </citation>
    <scope>NUCLEOTIDE SEQUENCE [LARGE SCALE GENOMIC DNA]</scope>
    <source>
        <strain evidence="7 8">22Lin</strain>
    </source>
</reference>
<dbReference type="SUPFAM" id="SSF56300">
    <property type="entry name" value="Metallo-dependent phosphatases"/>
    <property type="match status" value="1"/>
</dbReference>
<feature type="domain" description="Calcineurin-like phosphoesterase" evidence="6">
    <location>
        <begin position="6"/>
        <end position="205"/>
    </location>
</feature>
<accession>A0ABX1QIL9</accession>
<evidence type="ECO:0000259" key="6">
    <source>
        <dbReference type="Pfam" id="PF00149"/>
    </source>
</evidence>
<evidence type="ECO:0000313" key="8">
    <source>
        <dbReference type="Proteomes" id="UP000648984"/>
    </source>
</evidence>
<dbReference type="Pfam" id="PF00149">
    <property type="entry name" value="Metallophos"/>
    <property type="match status" value="1"/>
</dbReference>
<evidence type="ECO:0000256" key="5">
    <source>
        <dbReference type="ARBA" id="ARBA00023211"/>
    </source>
</evidence>
<evidence type="ECO:0000313" key="7">
    <source>
        <dbReference type="EMBL" id="NMG77480.1"/>
    </source>
</evidence>
<sequence length="289" mass="32715">MPQVRSVFISDVHLGTRACQADRLLEFLREHPSDYLYLVGDIVDFWAMNRSIQWSAAQNTVVQKVLRRARQGCQVFFIPGNHDEALRQYVGIAFGDIRVEAEWVHEAADGRRYWLVHGDEFDQVTRHHRWVAVLGDIGYNSLVRINHWLSHLRRMLHRPGYWSLAGYAKQKVKRAVNFVFDFESSIAHAARRKGLDGVICGHIHWAADQEIEGVRYMNCGDWVDSCSAILEHADGRMEVVRWQSAAVPTGAIITAMRVTPDQAVAASSLTANAAVDSSQHATEAQRRAS</sequence>
<comment type="caution">
    <text evidence="7">The sequence shown here is derived from an EMBL/GenBank/DDBJ whole genome shotgun (WGS) entry which is preliminary data.</text>
</comment>
<keyword evidence="1" id="KW-1003">Cell membrane</keyword>
<evidence type="ECO:0000256" key="4">
    <source>
        <dbReference type="ARBA" id="ARBA00023136"/>
    </source>
</evidence>
<proteinExistence type="predicted"/>
<dbReference type="RefSeq" id="WP_169262609.1">
    <property type="nucleotide sequence ID" value="NZ_WTVQ01000066.1"/>
</dbReference>
<gene>
    <name evidence="7" type="ORF">GPA25_22260</name>
</gene>
<dbReference type="InterPro" id="IPR029052">
    <property type="entry name" value="Metallo-depent_PP-like"/>
</dbReference>
<keyword evidence="3" id="KW-0479">Metal-binding</keyword>
<dbReference type="Gene3D" id="3.60.21.10">
    <property type="match status" value="1"/>
</dbReference>
<keyword evidence="2" id="KW-0997">Cell inner membrane</keyword>
<keyword evidence="4" id="KW-0472">Membrane</keyword>